<dbReference type="STRING" id="98403.A0A151GW77"/>
<evidence type="ECO:0000256" key="1">
    <source>
        <dbReference type="SAM" id="MobiDB-lite"/>
    </source>
</evidence>
<dbReference type="PANTHER" id="PTHR36205:SF2">
    <property type="entry name" value="MAJOR FACILITATOR SUPERFAMILY TRANSPORTER"/>
    <property type="match status" value="1"/>
</dbReference>
<keyword evidence="2" id="KW-0472">Membrane</keyword>
<dbReference type="AlphaFoldDB" id="A0A151GW77"/>
<evidence type="ECO:0000256" key="2">
    <source>
        <dbReference type="SAM" id="Phobius"/>
    </source>
</evidence>
<gene>
    <name evidence="3" type="ORF">DCS_02463</name>
</gene>
<dbReference type="EMBL" id="LAYC01000001">
    <property type="protein sequence ID" value="KYK61321.1"/>
    <property type="molecule type" value="Genomic_DNA"/>
</dbReference>
<evidence type="ECO:0000313" key="3">
    <source>
        <dbReference type="EMBL" id="KYK61321.1"/>
    </source>
</evidence>
<accession>A0A151GW77</accession>
<reference evidence="3 4" key="1">
    <citation type="journal article" date="2016" name="Sci. Rep.">
        <title>Insights into Adaptations to a Near-Obligate Nematode Endoparasitic Lifestyle from the Finished Genome of Drechmeria coniospora.</title>
        <authorList>
            <person name="Zhang L."/>
            <person name="Zhou Z."/>
            <person name="Guo Q."/>
            <person name="Fokkens L."/>
            <person name="Miskei M."/>
            <person name="Pocsi I."/>
            <person name="Zhang W."/>
            <person name="Chen M."/>
            <person name="Wang L."/>
            <person name="Sun Y."/>
            <person name="Donzelli B.G."/>
            <person name="Gibson D.M."/>
            <person name="Nelson D.R."/>
            <person name="Luo J.G."/>
            <person name="Rep M."/>
            <person name="Liu H."/>
            <person name="Yang S."/>
            <person name="Wang J."/>
            <person name="Krasnoff S.B."/>
            <person name="Xu Y."/>
            <person name="Molnar I."/>
            <person name="Lin M."/>
        </authorList>
    </citation>
    <scope>NUCLEOTIDE SEQUENCE [LARGE SCALE GENOMIC DNA]</scope>
    <source>
        <strain evidence="3 4">ARSEF 6962</strain>
    </source>
</reference>
<evidence type="ECO:0000313" key="4">
    <source>
        <dbReference type="Proteomes" id="UP000076580"/>
    </source>
</evidence>
<sequence>MIKAQLGRWTPLQRFVPLRLRYVLVPAVLWLLVGLFFLGSRNGALRRASLHRFFTPHGHVHRMPPYRTIPRLVDRVPCLGPRRLPLHNSTDDELRPRELPGVAYPAPFLGSHRALGVDQTWMTADDRYGPYGFGEDKPTYGRSVVAWDEVDWADLQDRCSARNDFRFPTVPPSVRLRADARFAWRNRTTIKPTPSWDEFKSTRRTALVMRTWSNFDYKPENLWNIRSLIVEAALRTGGEYAVVLLVHVQDRDRNIFQSRASYDAAFEAAAIPPELQSIALLWDDHLLESWYESVSEHRTMWQANQPLQLFALHYPEFDHYWQLELDQRFLGDAGKYLDAVSDFARNEPRKQSLERSTFAYSDDFQTSYDDLIRQVDSANKGSSRTWGPVRVSEIDPIGPEPPVPRPEDDDFFWGVGEEADVIVTGACADVRGSSWVFAHYIKGFWKGTATPRWWCPPAVMRASRPLLLAVHQAQHDLGLELPSEATLPTWALWHGLKLSRPPQPAYMRPHEAERKDFGDDDTRDPARWLNTTTTPWFGHNPANSTDGMSHANPQSFADRGLTWWWVSEWPRNIMDVWLAGSTDDEKMPGMLQVRDGKVYVPNLAMHPAKT</sequence>
<dbReference type="PANTHER" id="PTHR36205">
    <property type="entry name" value="CHROMOSOME 19, WHOLE GENOME SHOTGUN SEQUENCE"/>
    <property type="match status" value="1"/>
</dbReference>
<keyword evidence="4" id="KW-1185">Reference proteome</keyword>
<dbReference type="Pfam" id="PF11885">
    <property type="entry name" value="DUF3405"/>
    <property type="match status" value="1"/>
</dbReference>
<feature type="transmembrane region" description="Helical" evidence="2">
    <location>
        <begin position="20"/>
        <end position="39"/>
    </location>
</feature>
<dbReference type="InParanoid" id="A0A151GW77"/>
<dbReference type="GeneID" id="63715106"/>
<feature type="region of interest" description="Disordered" evidence="1">
    <location>
        <begin position="384"/>
        <end position="403"/>
    </location>
</feature>
<name>A0A151GW77_DRECN</name>
<proteinExistence type="predicted"/>
<dbReference type="InterPro" id="IPR021822">
    <property type="entry name" value="DUF3405"/>
</dbReference>
<keyword evidence="2" id="KW-0812">Transmembrane</keyword>
<dbReference type="RefSeq" id="XP_040660673.1">
    <property type="nucleotide sequence ID" value="XM_040799790.1"/>
</dbReference>
<protein>
    <submittedName>
        <fullName evidence="3">Biotin synthase-like protein</fullName>
    </submittedName>
</protein>
<keyword evidence="2" id="KW-1133">Transmembrane helix</keyword>
<dbReference type="Proteomes" id="UP000076580">
    <property type="component" value="Chromosome 01"/>
</dbReference>
<comment type="caution">
    <text evidence="3">The sequence shown here is derived from an EMBL/GenBank/DDBJ whole genome shotgun (WGS) entry which is preliminary data.</text>
</comment>
<organism evidence="3 4">
    <name type="scientific">Drechmeria coniospora</name>
    <name type="common">Nematophagous fungus</name>
    <name type="synonym">Meria coniospora</name>
    <dbReference type="NCBI Taxonomy" id="98403"/>
    <lineage>
        <taxon>Eukaryota</taxon>
        <taxon>Fungi</taxon>
        <taxon>Dikarya</taxon>
        <taxon>Ascomycota</taxon>
        <taxon>Pezizomycotina</taxon>
        <taxon>Sordariomycetes</taxon>
        <taxon>Hypocreomycetidae</taxon>
        <taxon>Hypocreales</taxon>
        <taxon>Ophiocordycipitaceae</taxon>
        <taxon>Drechmeria</taxon>
    </lineage>
</organism>